<comment type="caution">
    <text evidence="1">The sequence shown here is derived from an EMBL/GenBank/DDBJ whole genome shotgun (WGS) entry which is preliminary data.</text>
</comment>
<keyword evidence="2" id="KW-1185">Reference proteome</keyword>
<evidence type="ECO:0000313" key="1">
    <source>
        <dbReference type="EMBL" id="KAJ7994493.1"/>
    </source>
</evidence>
<dbReference type="Proteomes" id="UP001157502">
    <property type="component" value="Chromosome 22"/>
</dbReference>
<organism evidence="1 2">
    <name type="scientific">Dallia pectoralis</name>
    <name type="common">Alaska blackfish</name>
    <dbReference type="NCBI Taxonomy" id="75939"/>
    <lineage>
        <taxon>Eukaryota</taxon>
        <taxon>Metazoa</taxon>
        <taxon>Chordata</taxon>
        <taxon>Craniata</taxon>
        <taxon>Vertebrata</taxon>
        <taxon>Euteleostomi</taxon>
        <taxon>Actinopterygii</taxon>
        <taxon>Neopterygii</taxon>
        <taxon>Teleostei</taxon>
        <taxon>Protacanthopterygii</taxon>
        <taxon>Esociformes</taxon>
        <taxon>Umbridae</taxon>
        <taxon>Dallia</taxon>
    </lineage>
</organism>
<dbReference type="EMBL" id="CM055749">
    <property type="protein sequence ID" value="KAJ7994493.1"/>
    <property type="molecule type" value="Genomic_DNA"/>
</dbReference>
<sequence>MMMIDVQQESALQFPVLAGSTRSGLAPPPPNPRSTRPLVMSCPNSHRLSSPESQACLMRGQDTADLVFALK</sequence>
<proteinExistence type="predicted"/>
<name>A0ACC2FSQ5_DALPE</name>
<gene>
    <name evidence="1" type="ORF">DPEC_G00250060</name>
</gene>
<reference evidence="1" key="1">
    <citation type="submission" date="2021-05" db="EMBL/GenBank/DDBJ databases">
        <authorList>
            <person name="Pan Q."/>
            <person name="Jouanno E."/>
            <person name="Zahm M."/>
            <person name="Klopp C."/>
            <person name="Cabau C."/>
            <person name="Louis A."/>
            <person name="Berthelot C."/>
            <person name="Parey E."/>
            <person name="Roest Crollius H."/>
            <person name="Montfort J."/>
            <person name="Robinson-Rechavi M."/>
            <person name="Bouchez O."/>
            <person name="Lampietro C."/>
            <person name="Lopez Roques C."/>
            <person name="Donnadieu C."/>
            <person name="Postlethwait J."/>
            <person name="Bobe J."/>
            <person name="Dillon D."/>
            <person name="Chandos A."/>
            <person name="von Hippel F."/>
            <person name="Guiguen Y."/>
        </authorList>
    </citation>
    <scope>NUCLEOTIDE SEQUENCE</scope>
    <source>
        <strain evidence="1">YG-Jan2019</strain>
    </source>
</reference>
<accession>A0ACC2FSQ5</accession>
<protein>
    <submittedName>
        <fullName evidence="1">Uncharacterized protein</fullName>
    </submittedName>
</protein>
<evidence type="ECO:0000313" key="2">
    <source>
        <dbReference type="Proteomes" id="UP001157502"/>
    </source>
</evidence>